<feature type="domain" description="HTH gntR-type" evidence="4">
    <location>
        <begin position="1"/>
        <end position="69"/>
    </location>
</feature>
<dbReference type="GO" id="GO:0045892">
    <property type="term" value="P:negative regulation of DNA-templated transcription"/>
    <property type="evidence" value="ECO:0007669"/>
    <property type="project" value="TreeGrafter"/>
</dbReference>
<dbReference type="CDD" id="cd07377">
    <property type="entry name" value="WHTH_GntR"/>
    <property type="match status" value="1"/>
</dbReference>
<accession>A0A1M4Z7W3</accession>
<proteinExistence type="predicted"/>
<dbReference type="Gene3D" id="3.40.1410.10">
    <property type="entry name" value="Chorismate lyase-like"/>
    <property type="match status" value="1"/>
</dbReference>
<keyword evidence="3" id="KW-0804">Transcription</keyword>
<dbReference type="PANTHER" id="PTHR44846:SF17">
    <property type="entry name" value="GNTR-FAMILY TRANSCRIPTIONAL REGULATOR"/>
    <property type="match status" value="1"/>
</dbReference>
<evidence type="ECO:0000313" key="6">
    <source>
        <dbReference type="Proteomes" id="UP000184501"/>
    </source>
</evidence>
<dbReference type="OrthoDB" id="120836at2"/>
<evidence type="ECO:0000313" key="5">
    <source>
        <dbReference type="EMBL" id="SHF13877.1"/>
    </source>
</evidence>
<dbReference type="InterPro" id="IPR011663">
    <property type="entry name" value="UTRA"/>
</dbReference>
<dbReference type="PRINTS" id="PR00035">
    <property type="entry name" value="HTHGNTR"/>
</dbReference>
<evidence type="ECO:0000256" key="3">
    <source>
        <dbReference type="ARBA" id="ARBA00023163"/>
    </source>
</evidence>
<dbReference type="Pfam" id="PF07702">
    <property type="entry name" value="UTRA"/>
    <property type="match status" value="1"/>
</dbReference>
<keyword evidence="6" id="KW-1185">Reference proteome</keyword>
<dbReference type="SUPFAM" id="SSF46785">
    <property type="entry name" value="Winged helix' DNA-binding domain"/>
    <property type="match status" value="1"/>
</dbReference>
<dbReference type="GO" id="GO:0003677">
    <property type="term" value="F:DNA binding"/>
    <property type="evidence" value="ECO:0007669"/>
    <property type="project" value="UniProtKB-KW"/>
</dbReference>
<gene>
    <name evidence="5" type="ORF">SAMN05444320_102627</name>
</gene>
<sequence length="247" mass="26495">MTKHQKIAADLRDAITTGEYPAGSLLPAIPDLMSRYGVARDTVRDAIATLTNEGLVLPRRGVGTVVRETAPVQLGYSGSRAVARTWQDQAGAGQDEVISAEWEPADPEIAERLGVEPGSRVVHRVRHFAKGSGIAQITDQWLPEHVVTAVHENGAGDLADAAHRPDTGADLFRLLADAGHAPVEADETITTRMPDPLEREAMELPPGVPVLVTYRITTDGSGRPVETTTAVGAGDRMSARFRLPLKY</sequence>
<dbReference type="PANTHER" id="PTHR44846">
    <property type="entry name" value="MANNOSYL-D-GLYCERATE TRANSPORT/METABOLISM SYSTEM REPRESSOR MNGR-RELATED"/>
    <property type="match status" value="1"/>
</dbReference>
<evidence type="ECO:0000256" key="1">
    <source>
        <dbReference type="ARBA" id="ARBA00023015"/>
    </source>
</evidence>
<dbReference type="SMART" id="SM00345">
    <property type="entry name" value="HTH_GNTR"/>
    <property type="match status" value="1"/>
</dbReference>
<dbReference type="PROSITE" id="PS50949">
    <property type="entry name" value="HTH_GNTR"/>
    <property type="match status" value="1"/>
</dbReference>
<protein>
    <submittedName>
        <fullName evidence="5">Transcriptional regulator, GntR family</fullName>
    </submittedName>
</protein>
<dbReference type="Proteomes" id="UP000184501">
    <property type="component" value="Unassembled WGS sequence"/>
</dbReference>
<dbReference type="SUPFAM" id="SSF64288">
    <property type="entry name" value="Chorismate lyase-like"/>
    <property type="match status" value="1"/>
</dbReference>
<keyword evidence="1" id="KW-0805">Transcription regulation</keyword>
<organism evidence="5 6">
    <name type="scientific">Streptoalloteichus hindustanus</name>
    <dbReference type="NCBI Taxonomy" id="2017"/>
    <lineage>
        <taxon>Bacteria</taxon>
        <taxon>Bacillati</taxon>
        <taxon>Actinomycetota</taxon>
        <taxon>Actinomycetes</taxon>
        <taxon>Pseudonocardiales</taxon>
        <taxon>Pseudonocardiaceae</taxon>
        <taxon>Streptoalloteichus</taxon>
    </lineage>
</organism>
<dbReference type="InterPro" id="IPR036388">
    <property type="entry name" value="WH-like_DNA-bd_sf"/>
</dbReference>
<dbReference type="STRING" id="2017.SAMN05444320_102627"/>
<name>A0A1M4Z7W3_STRHI</name>
<dbReference type="InterPro" id="IPR036390">
    <property type="entry name" value="WH_DNA-bd_sf"/>
</dbReference>
<reference evidence="5 6" key="1">
    <citation type="submission" date="2016-11" db="EMBL/GenBank/DDBJ databases">
        <authorList>
            <person name="Jaros S."/>
            <person name="Januszkiewicz K."/>
            <person name="Wedrychowicz H."/>
        </authorList>
    </citation>
    <scope>NUCLEOTIDE SEQUENCE [LARGE SCALE GENOMIC DNA]</scope>
    <source>
        <strain evidence="5 6">DSM 44523</strain>
    </source>
</reference>
<dbReference type="InterPro" id="IPR028978">
    <property type="entry name" value="Chorismate_lyase_/UTRA_dom_sf"/>
</dbReference>
<evidence type="ECO:0000259" key="4">
    <source>
        <dbReference type="PROSITE" id="PS50949"/>
    </source>
</evidence>
<dbReference type="SMART" id="SM00866">
    <property type="entry name" value="UTRA"/>
    <property type="match status" value="1"/>
</dbReference>
<dbReference type="RefSeq" id="WP_159447713.1">
    <property type="nucleotide sequence ID" value="NZ_FQVN01000002.1"/>
</dbReference>
<dbReference type="GO" id="GO:0003700">
    <property type="term" value="F:DNA-binding transcription factor activity"/>
    <property type="evidence" value="ECO:0007669"/>
    <property type="project" value="InterPro"/>
</dbReference>
<dbReference type="InterPro" id="IPR000524">
    <property type="entry name" value="Tscrpt_reg_HTH_GntR"/>
</dbReference>
<dbReference type="Pfam" id="PF00392">
    <property type="entry name" value="GntR"/>
    <property type="match status" value="1"/>
</dbReference>
<evidence type="ECO:0000256" key="2">
    <source>
        <dbReference type="ARBA" id="ARBA00023125"/>
    </source>
</evidence>
<dbReference type="InterPro" id="IPR050679">
    <property type="entry name" value="Bact_HTH_transcr_reg"/>
</dbReference>
<dbReference type="EMBL" id="FQVN01000002">
    <property type="protein sequence ID" value="SHF13877.1"/>
    <property type="molecule type" value="Genomic_DNA"/>
</dbReference>
<keyword evidence="2" id="KW-0238">DNA-binding</keyword>
<dbReference type="AlphaFoldDB" id="A0A1M4Z7W3"/>
<dbReference type="Gene3D" id="1.10.10.10">
    <property type="entry name" value="Winged helix-like DNA-binding domain superfamily/Winged helix DNA-binding domain"/>
    <property type="match status" value="1"/>
</dbReference>